<dbReference type="AlphaFoldDB" id="A0A3G9JJB6"/>
<dbReference type="SUPFAM" id="SSF50998">
    <property type="entry name" value="Quinoprotein alcohol dehydrogenase-like"/>
    <property type="match status" value="1"/>
</dbReference>
<dbReference type="Pfam" id="PF13360">
    <property type="entry name" value="PQQ_2"/>
    <property type="match status" value="1"/>
</dbReference>
<gene>
    <name evidence="1" type="ORF">Back11_44190</name>
</gene>
<sequence>MANKRLKMRLVILVLMVSCLFGLSAAPVAALTTPVIDKLPPIKIDRIPTTTNKGNASLIWYLPTPGQFIISSGPPAVGSDSTIYLGNNYFAFVGVVGSLTAVSRGGGKKWDYPLKDSLLFPPTIGPDGTVYIGEGSFSHLNGSFIALNPDGTKKWAAYIGAVDSRPVFGADGTVYANVRDGTLHALQPNDGTEKWVSKVGVTTTAYMAVGKDGTIYMGNVSDTLFAVKPNGSIKWTYKAGGLVNTTPVVGSDGMIYVGADDSKLYAINPNGTKQWEYALGGTPFSPIIGTDGMIYVGAANQTVYALLPNNSLKWKTAFNKAITPIVFSSTGMLHLLTADGMVQALNSSDGSIQWSYGISTPDGIIAPVIGDDGTVYVTGSKESKQTLYALRVKISSISLNKSQIALPLGKSESLSVTLSPSNAPNRKVTWSSNNNGVAAVDNTGNVTAVSSGKATVTARSDDGGLIATCEVTVTNPPGTIEVDSVTVSPAELSLPAGESVKLKAAVQPVDAFNRKLAWSSSNPGVAQVDESGKVTGMTPGTAVITVTTSDGGFTAASKVTILPGTKTPGSELFTDIGGHWAGEEIAEAYKLHITNGYPDFTFRPDASITRAEFVVMLMNGLKPELQALELPFKDKGKIGAWAQHSISGAMQLGIVSGYPDGNFRPGANITHSEMAAMVFKASGIPLAAVSKTGYTDDTDIPGWARGAVSTIEKKGIIIVGGKTAGAFAPQALSTRAEAVAWIVRMLEIKARG</sequence>
<dbReference type="InterPro" id="IPR001119">
    <property type="entry name" value="SLH_dom"/>
</dbReference>
<evidence type="ECO:0000313" key="2">
    <source>
        <dbReference type="Proteomes" id="UP000275368"/>
    </source>
</evidence>
<dbReference type="Pfam" id="PF00395">
    <property type="entry name" value="SLH"/>
    <property type="match status" value="3"/>
</dbReference>
<dbReference type="KEGG" id="pbk:Back11_44190"/>
<dbReference type="PROSITE" id="PS51272">
    <property type="entry name" value="SLH"/>
    <property type="match status" value="3"/>
</dbReference>
<dbReference type="SMART" id="SM00564">
    <property type="entry name" value="PQQ"/>
    <property type="match status" value="7"/>
</dbReference>
<dbReference type="InterPro" id="IPR002372">
    <property type="entry name" value="PQQ_rpt_dom"/>
</dbReference>
<dbReference type="SUPFAM" id="SSF49373">
    <property type="entry name" value="Invasin/intimin cell-adhesion fragments"/>
    <property type="match status" value="1"/>
</dbReference>
<dbReference type="RefSeq" id="WP_125662157.1">
    <property type="nucleotide sequence ID" value="NZ_JACHXC010000002.1"/>
</dbReference>
<dbReference type="InterPro" id="IPR003343">
    <property type="entry name" value="Big_2"/>
</dbReference>
<dbReference type="PANTHER" id="PTHR34512">
    <property type="entry name" value="CELL SURFACE PROTEIN"/>
    <property type="match status" value="1"/>
</dbReference>
<dbReference type="OrthoDB" id="1858867at2"/>
<proteinExistence type="predicted"/>
<dbReference type="InterPro" id="IPR008964">
    <property type="entry name" value="Invasin/intimin_cell_adhesion"/>
</dbReference>
<reference evidence="1 2" key="1">
    <citation type="submission" date="2018-11" db="EMBL/GenBank/DDBJ databases">
        <title>Complete genome sequence of Paenibacillus baekrokdamisoli strain KCTC 33723.</title>
        <authorList>
            <person name="Kang S.W."/>
            <person name="Lee K.C."/>
            <person name="Kim K.K."/>
            <person name="Kim J.S."/>
            <person name="Kim D.S."/>
            <person name="Ko S.H."/>
            <person name="Yang S.H."/>
            <person name="Lee J.S."/>
        </authorList>
    </citation>
    <scope>NUCLEOTIDE SEQUENCE [LARGE SCALE GENOMIC DNA]</scope>
    <source>
        <strain evidence="1 2">KCTC 33723</strain>
    </source>
</reference>
<evidence type="ECO:0000313" key="1">
    <source>
        <dbReference type="EMBL" id="BBH23074.1"/>
    </source>
</evidence>
<name>A0A3G9JJB6_9BACL</name>
<dbReference type="Pfam" id="PF02368">
    <property type="entry name" value="Big_2"/>
    <property type="match status" value="2"/>
</dbReference>
<dbReference type="Proteomes" id="UP000275368">
    <property type="component" value="Chromosome"/>
</dbReference>
<dbReference type="Gene3D" id="2.40.10.480">
    <property type="match status" value="1"/>
</dbReference>
<dbReference type="InterPro" id="IPR011047">
    <property type="entry name" value="Quinoprotein_ADH-like_sf"/>
</dbReference>
<dbReference type="SMART" id="SM00635">
    <property type="entry name" value="BID_2"/>
    <property type="match status" value="2"/>
</dbReference>
<dbReference type="Gene3D" id="2.40.128.630">
    <property type="match status" value="3"/>
</dbReference>
<protein>
    <submittedName>
        <fullName evidence="1">Uncharacterized protein</fullName>
    </submittedName>
</protein>
<dbReference type="InterPro" id="IPR018391">
    <property type="entry name" value="PQQ_b-propeller_rpt"/>
</dbReference>
<keyword evidence="2" id="KW-1185">Reference proteome</keyword>
<dbReference type="Gene3D" id="2.60.40.1080">
    <property type="match status" value="2"/>
</dbReference>
<dbReference type="PANTHER" id="PTHR34512:SF30">
    <property type="entry name" value="OUTER MEMBRANE PROTEIN ASSEMBLY FACTOR BAMB"/>
    <property type="match status" value="1"/>
</dbReference>
<dbReference type="EMBL" id="AP019308">
    <property type="protein sequence ID" value="BBH23074.1"/>
    <property type="molecule type" value="Genomic_DNA"/>
</dbReference>
<accession>A0A3G9JJB6</accession>
<organism evidence="1 2">
    <name type="scientific">Paenibacillus baekrokdamisoli</name>
    <dbReference type="NCBI Taxonomy" id="1712516"/>
    <lineage>
        <taxon>Bacteria</taxon>
        <taxon>Bacillati</taxon>
        <taxon>Bacillota</taxon>
        <taxon>Bacilli</taxon>
        <taxon>Bacillales</taxon>
        <taxon>Paenibacillaceae</taxon>
        <taxon>Paenibacillus</taxon>
    </lineage>
</organism>